<evidence type="ECO:0000256" key="2">
    <source>
        <dbReference type="ARBA" id="ARBA00004141"/>
    </source>
</evidence>
<evidence type="ECO:0000256" key="8">
    <source>
        <dbReference type="ARBA" id="ARBA00022777"/>
    </source>
</evidence>
<evidence type="ECO:0000256" key="4">
    <source>
        <dbReference type="ARBA" id="ARBA00022553"/>
    </source>
</evidence>
<feature type="domain" description="HAMP" evidence="17">
    <location>
        <begin position="233"/>
        <end position="285"/>
    </location>
</feature>
<keyword evidence="11" id="KW-0902">Two-component regulatory system</keyword>
<keyword evidence="5" id="KW-0808">Transferase</keyword>
<dbReference type="SUPFAM" id="SSF47384">
    <property type="entry name" value="Homodimeric domain of signal transducing histidine kinase"/>
    <property type="match status" value="1"/>
</dbReference>
<dbReference type="PROSITE" id="PS50109">
    <property type="entry name" value="HIS_KIN"/>
    <property type="match status" value="1"/>
</dbReference>
<dbReference type="EMBL" id="CP139487">
    <property type="protein sequence ID" value="WPU63885.1"/>
    <property type="molecule type" value="Genomic_DNA"/>
</dbReference>
<evidence type="ECO:0000256" key="7">
    <source>
        <dbReference type="ARBA" id="ARBA00022741"/>
    </source>
</evidence>
<dbReference type="Pfam" id="PF00672">
    <property type="entry name" value="HAMP"/>
    <property type="match status" value="1"/>
</dbReference>
<dbReference type="SMART" id="SM00387">
    <property type="entry name" value="HATPase_c"/>
    <property type="match status" value="1"/>
</dbReference>
<dbReference type="SMART" id="SM00086">
    <property type="entry name" value="PAC"/>
    <property type="match status" value="1"/>
</dbReference>
<keyword evidence="8" id="KW-0418">Kinase</keyword>
<dbReference type="InterPro" id="IPR036890">
    <property type="entry name" value="HATPase_C_sf"/>
</dbReference>
<dbReference type="GO" id="GO:0000155">
    <property type="term" value="F:phosphorelay sensor kinase activity"/>
    <property type="evidence" value="ECO:0007669"/>
    <property type="project" value="InterPro"/>
</dbReference>
<evidence type="ECO:0000256" key="9">
    <source>
        <dbReference type="ARBA" id="ARBA00022840"/>
    </source>
</evidence>
<feature type="domain" description="PAS" evidence="15">
    <location>
        <begin position="293"/>
        <end position="363"/>
    </location>
</feature>
<accession>A0AAX4HL08</accession>
<dbReference type="Pfam" id="PF02518">
    <property type="entry name" value="HATPase_c"/>
    <property type="match status" value="1"/>
</dbReference>
<dbReference type="PANTHER" id="PTHR42878:SF7">
    <property type="entry name" value="SENSOR HISTIDINE KINASE GLRK"/>
    <property type="match status" value="1"/>
</dbReference>
<keyword evidence="9 18" id="KW-0067">ATP-binding</keyword>
<dbReference type="Pfam" id="PF00512">
    <property type="entry name" value="HisKA"/>
    <property type="match status" value="1"/>
</dbReference>
<keyword evidence="4" id="KW-0597">Phosphoprotein</keyword>
<dbReference type="EC" id="2.7.13.3" evidence="3"/>
<dbReference type="CDD" id="cd06225">
    <property type="entry name" value="HAMP"/>
    <property type="match status" value="1"/>
</dbReference>
<evidence type="ECO:0000256" key="6">
    <source>
        <dbReference type="ARBA" id="ARBA00022692"/>
    </source>
</evidence>
<dbReference type="GO" id="GO:0000156">
    <property type="term" value="F:phosphorelay response regulator activity"/>
    <property type="evidence" value="ECO:0007669"/>
    <property type="project" value="TreeGrafter"/>
</dbReference>
<dbReference type="GO" id="GO:0016020">
    <property type="term" value="C:membrane"/>
    <property type="evidence" value="ECO:0007669"/>
    <property type="project" value="UniProtKB-SubCell"/>
</dbReference>
<dbReference type="InterPro" id="IPR035965">
    <property type="entry name" value="PAS-like_dom_sf"/>
</dbReference>
<dbReference type="Gene3D" id="3.30.450.20">
    <property type="entry name" value="PAS domain"/>
    <property type="match status" value="1"/>
</dbReference>
<evidence type="ECO:0000313" key="18">
    <source>
        <dbReference type="EMBL" id="WPU63885.1"/>
    </source>
</evidence>
<dbReference type="CDD" id="cd00130">
    <property type="entry name" value="PAS"/>
    <property type="match status" value="1"/>
</dbReference>
<dbReference type="KEGG" id="psti:SOO65_14415"/>
<evidence type="ECO:0000256" key="5">
    <source>
        <dbReference type="ARBA" id="ARBA00022679"/>
    </source>
</evidence>
<keyword evidence="19" id="KW-1185">Reference proteome</keyword>
<evidence type="ECO:0000259" key="14">
    <source>
        <dbReference type="PROSITE" id="PS50109"/>
    </source>
</evidence>
<evidence type="ECO:0000256" key="13">
    <source>
        <dbReference type="SAM" id="Phobius"/>
    </source>
</evidence>
<dbReference type="CDD" id="cd00075">
    <property type="entry name" value="HATPase"/>
    <property type="match status" value="1"/>
</dbReference>
<dbReference type="InterPro" id="IPR000014">
    <property type="entry name" value="PAS"/>
</dbReference>
<dbReference type="AlphaFoldDB" id="A0AAX4HL08"/>
<dbReference type="InterPro" id="IPR005467">
    <property type="entry name" value="His_kinase_dom"/>
</dbReference>
<evidence type="ECO:0000259" key="16">
    <source>
        <dbReference type="PROSITE" id="PS50113"/>
    </source>
</evidence>
<dbReference type="SMART" id="SM00304">
    <property type="entry name" value="HAMP"/>
    <property type="match status" value="1"/>
</dbReference>
<gene>
    <name evidence="18" type="ORF">SOO65_14415</name>
</gene>
<keyword evidence="6 13" id="KW-0812">Transmembrane</keyword>
<sequence length="648" mass="74912">MKWWKNLSVSKKLFGVIGFMGLMIAVVVIMLVFALKTMSAVRAFVAGESDWSKGQKDSLSALQNYLITKDVKFYRIYLERIDVPLGDQRARLEMEKRHMNPKIAADGLIRGKVHPDDIPEVIKFYRRFHQEQHLVQAVKAWRKGDVYIDEMESLGKEIYNKYRQSGEYSPKEFNVILERISDLNDNFTAVETEFSKKIGAASRWLENVILWLLVTSVILIQGSVVLLTFSFSSSLTRALKQFNFVTTEVGKGNFSEYVEVNSKDELGQLANSINEMIVNLRYQIHERIHAEESETKMKRLANSMPQIVFVLDANGECQFYNARWWTFIGMTPQDPKTVKFTDYIHPDDKPLVMHNCREALSEHRTYTGEYRLRDRKGNYRWYLERCVPLLDIDGKVVQWFGTATDIHDLKFAREELQKAVNIRDEFLSVASHELKTPLTSLKLQFQLRKRYIDKGEIARFTPEKIHSMTMDDEMQLNHLVRLVDDMLDVSRLRTGKFNLQPSKFNMTLMLNEVLNRFTPQIQETGSEVSLDAPSELVGNWDRFRLEQVFTNLLTNAMKYGNNKPISVRLIEEDNRVKLMVTDQGRGIAPKDVERIFEQFERAIAYHEVSGLGLGLYITRQIVIAHNGSINVSSEIGKGTTFTVVLPMV</sequence>
<dbReference type="Pfam" id="PF08447">
    <property type="entry name" value="PAS_3"/>
    <property type="match status" value="1"/>
</dbReference>
<evidence type="ECO:0000256" key="10">
    <source>
        <dbReference type="ARBA" id="ARBA00022989"/>
    </source>
</evidence>
<dbReference type="PROSITE" id="PS50112">
    <property type="entry name" value="PAS"/>
    <property type="match status" value="1"/>
</dbReference>
<dbReference type="InterPro" id="IPR036097">
    <property type="entry name" value="HisK_dim/P_sf"/>
</dbReference>
<dbReference type="InterPro" id="IPR050351">
    <property type="entry name" value="BphY/WalK/GraS-like"/>
</dbReference>
<dbReference type="PRINTS" id="PR00344">
    <property type="entry name" value="BCTRLSENSOR"/>
</dbReference>
<evidence type="ECO:0000313" key="19">
    <source>
        <dbReference type="Proteomes" id="UP001324634"/>
    </source>
</evidence>
<name>A0AAX4HL08_9BACT</name>
<dbReference type="InterPro" id="IPR003661">
    <property type="entry name" value="HisK_dim/P_dom"/>
</dbReference>
<proteinExistence type="predicted"/>
<evidence type="ECO:0000259" key="15">
    <source>
        <dbReference type="PROSITE" id="PS50112"/>
    </source>
</evidence>
<dbReference type="NCBIfam" id="TIGR00229">
    <property type="entry name" value="sensory_box"/>
    <property type="match status" value="1"/>
</dbReference>
<dbReference type="SUPFAM" id="SSF55785">
    <property type="entry name" value="PYP-like sensor domain (PAS domain)"/>
    <property type="match status" value="1"/>
</dbReference>
<dbReference type="GO" id="GO:0005524">
    <property type="term" value="F:ATP binding"/>
    <property type="evidence" value="ECO:0007669"/>
    <property type="project" value="UniProtKB-KW"/>
</dbReference>
<dbReference type="SUPFAM" id="SSF55874">
    <property type="entry name" value="ATPase domain of HSP90 chaperone/DNA topoisomerase II/histidine kinase"/>
    <property type="match status" value="1"/>
</dbReference>
<dbReference type="Proteomes" id="UP001324634">
    <property type="component" value="Chromosome"/>
</dbReference>
<dbReference type="InterPro" id="IPR003660">
    <property type="entry name" value="HAMP_dom"/>
</dbReference>
<dbReference type="PANTHER" id="PTHR42878">
    <property type="entry name" value="TWO-COMPONENT HISTIDINE KINASE"/>
    <property type="match status" value="1"/>
</dbReference>
<feature type="domain" description="Histidine kinase" evidence="14">
    <location>
        <begin position="429"/>
        <end position="648"/>
    </location>
</feature>
<dbReference type="GO" id="GO:0030295">
    <property type="term" value="F:protein kinase activator activity"/>
    <property type="evidence" value="ECO:0007669"/>
    <property type="project" value="TreeGrafter"/>
</dbReference>
<dbReference type="Gene3D" id="3.30.565.10">
    <property type="entry name" value="Histidine kinase-like ATPase, C-terminal domain"/>
    <property type="match status" value="1"/>
</dbReference>
<dbReference type="SMART" id="SM00388">
    <property type="entry name" value="HisKA"/>
    <property type="match status" value="1"/>
</dbReference>
<reference evidence="18 19" key="1">
    <citation type="submission" date="2023-11" db="EMBL/GenBank/DDBJ databases">
        <title>Peredibacter starrii A3.12.</title>
        <authorList>
            <person name="Mitchell R.J."/>
        </authorList>
    </citation>
    <scope>NUCLEOTIDE SEQUENCE [LARGE SCALE GENOMIC DNA]</scope>
    <source>
        <strain evidence="18 19">A3.12</strain>
    </source>
</reference>
<evidence type="ECO:0000256" key="12">
    <source>
        <dbReference type="ARBA" id="ARBA00023136"/>
    </source>
</evidence>
<dbReference type="InterPro" id="IPR004358">
    <property type="entry name" value="Sig_transdc_His_kin-like_C"/>
</dbReference>
<comment type="subcellular location">
    <subcellularLocation>
        <location evidence="2">Membrane</location>
        <topology evidence="2">Multi-pass membrane protein</topology>
    </subcellularLocation>
</comment>
<keyword evidence="7" id="KW-0547">Nucleotide-binding</keyword>
<feature type="transmembrane region" description="Helical" evidence="13">
    <location>
        <begin position="208"/>
        <end position="231"/>
    </location>
</feature>
<comment type="catalytic activity">
    <reaction evidence="1">
        <text>ATP + protein L-histidine = ADP + protein N-phospho-L-histidine.</text>
        <dbReference type="EC" id="2.7.13.3"/>
    </reaction>
</comment>
<dbReference type="InterPro" id="IPR000700">
    <property type="entry name" value="PAS-assoc_C"/>
</dbReference>
<dbReference type="FunFam" id="3.30.565.10:FF:000006">
    <property type="entry name" value="Sensor histidine kinase WalK"/>
    <property type="match status" value="1"/>
</dbReference>
<dbReference type="Gene3D" id="1.10.287.130">
    <property type="match status" value="1"/>
</dbReference>
<keyword evidence="12 13" id="KW-0472">Membrane</keyword>
<dbReference type="PROSITE" id="PS50113">
    <property type="entry name" value="PAC"/>
    <property type="match status" value="1"/>
</dbReference>
<organism evidence="18 19">
    <name type="scientific">Peredibacter starrii</name>
    <dbReference type="NCBI Taxonomy" id="28202"/>
    <lineage>
        <taxon>Bacteria</taxon>
        <taxon>Pseudomonadati</taxon>
        <taxon>Bdellovibrionota</taxon>
        <taxon>Bacteriovoracia</taxon>
        <taxon>Bacteriovoracales</taxon>
        <taxon>Bacteriovoracaceae</taxon>
        <taxon>Peredibacter</taxon>
    </lineage>
</organism>
<dbReference type="CDD" id="cd00082">
    <property type="entry name" value="HisKA"/>
    <property type="match status" value="1"/>
</dbReference>
<feature type="transmembrane region" description="Helical" evidence="13">
    <location>
        <begin position="13"/>
        <end position="35"/>
    </location>
</feature>
<keyword evidence="10 13" id="KW-1133">Transmembrane helix</keyword>
<dbReference type="Gene3D" id="6.10.340.10">
    <property type="match status" value="1"/>
</dbReference>
<feature type="domain" description="PAC" evidence="16">
    <location>
        <begin position="366"/>
        <end position="418"/>
    </location>
</feature>
<dbReference type="InterPro" id="IPR013655">
    <property type="entry name" value="PAS_fold_3"/>
</dbReference>
<dbReference type="InterPro" id="IPR001610">
    <property type="entry name" value="PAC"/>
</dbReference>
<protein>
    <recommendedName>
        <fullName evidence="3">histidine kinase</fullName>
        <ecNumber evidence="3">2.7.13.3</ecNumber>
    </recommendedName>
</protein>
<evidence type="ECO:0000256" key="3">
    <source>
        <dbReference type="ARBA" id="ARBA00012438"/>
    </source>
</evidence>
<dbReference type="SUPFAM" id="SSF158472">
    <property type="entry name" value="HAMP domain-like"/>
    <property type="match status" value="1"/>
</dbReference>
<evidence type="ECO:0000259" key="17">
    <source>
        <dbReference type="PROSITE" id="PS50885"/>
    </source>
</evidence>
<evidence type="ECO:0000256" key="1">
    <source>
        <dbReference type="ARBA" id="ARBA00000085"/>
    </source>
</evidence>
<evidence type="ECO:0000256" key="11">
    <source>
        <dbReference type="ARBA" id="ARBA00023012"/>
    </source>
</evidence>
<dbReference type="PROSITE" id="PS50885">
    <property type="entry name" value="HAMP"/>
    <property type="match status" value="1"/>
</dbReference>
<dbReference type="FunFam" id="3.30.450.20:FF:000099">
    <property type="entry name" value="Sensory box sensor histidine kinase"/>
    <property type="match status" value="1"/>
</dbReference>
<dbReference type="SMART" id="SM00091">
    <property type="entry name" value="PAS"/>
    <property type="match status" value="1"/>
</dbReference>
<dbReference type="InterPro" id="IPR003594">
    <property type="entry name" value="HATPase_dom"/>
</dbReference>
<dbReference type="GO" id="GO:0007234">
    <property type="term" value="P:osmosensory signaling via phosphorelay pathway"/>
    <property type="evidence" value="ECO:0007669"/>
    <property type="project" value="TreeGrafter"/>
</dbReference>
<dbReference type="RefSeq" id="WP_321391460.1">
    <property type="nucleotide sequence ID" value="NZ_CP139487.1"/>
</dbReference>